<dbReference type="RefSeq" id="XP_007840966.1">
    <property type="nucleotide sequence ID" value="XM_007842775.1"/>
</dbReference>
<feature type="domain" description="Tyrosinase copper-binding" evidence="10">
    <location>
        <begin position="110"/>
        <end position="127"/>
    </location>
</feature>
<reference evidence="13" key="1">
    <citation type="journal article" date="2015" name="BMC Genomics">
        <title>Genomic and transcriptomic analysis of the endophytic fungus Pestalotiopsis fici reveals its lifestyle and high potential for synthesis of natural products.</title>
        <authorList>
            <person name="Wang X."/>
            <person name="Zhang X."/>
            <person name="Liu L."/>
            <person name="Xiang M."/>
            <person name="Wang W."/>
            <person name="Sun X."/>
            <person name="Che Y."/>
            <person name="Guo L."/>
            <person name="Liu G."/>
            <person name="Guo L."/>
            <person name="Wang C."/>
            <person name="Yin W.B."/>
            <person name="Stadler M."/>
            <person name="Zhang X."/>
            <person name="Liu X."/>
        </authorList>
    </citation>
    <scope>NUCLEOTIDE SEQUENCE [LARGE SCALE GENOMIC DNA]</scope>
    <source>
        <strain evidence="13">W106-1 / CGMCC3.15140</strain>
    </source>
</reference>
<evidence type="ECO:0000256" key="9">
    <source>
        <dbReference type="SAM" id="SignalP"/>
    </source>
</evidence>
<evidence type="ECO:0000256" key="3">
    <source>
        <dbReference type="ARBA" id="ARBA00022723"/>
    </source>
</evidence>
<dbReference type="GO" id="GO:0004503">
    <property type="term" value="F:tyrosinase activity"/>
    <property type="evidence" value="ECO:0007669"/>
    <property type="project" value="UniProtKB-EC"/>
</dbReference>
<comment type="catalytic activity">
    <reaction evidence="7">
        <text>L-tyrosine + O2 = L-dopaquinone + H2O</text>
        <dbReference type="Rhea" id="RHEA:18117"/>
        <dbReference type="ChEBI" id="CHEBI:15377"/>
        <dbReference type="ChEBI" id="CHEBI:15379"/>
        <dbReference type="ChEBI" id="CHEBI:57924"/>
        <dbReference type="ChEBI" id="CHEBI:58315"/>
        <dbReference type="EC" id="1.14.18.1"/>
    </reaction>
</comment>
<dbReference type="AlphaFoldDB" id="W3WKD9"/>
<organism evidence="12 13">
    <name type="scientific">Pestalotiopsis fici (strain W106-1 / CGMCC3.15140)</name>
    <dbReference type="NCBI Taxonomy" id="1229662"/>
    <lineage>
        <taxon>Eukaryota</taxon>
        <taxon>Fungi</taxon>
        <taxon>Dikarya</taxon>
        <taxon>Ascomycota</taxon>
        <taxon>Pezizomycotina</taxon>
        <taxon>Sordariomycetes</taxon>
        <taxon>Xylariomycetidae</taxon>
        <taxon>Amphisphaeriales</taxon>
        <taxon>Sporocadaceae</taxon>
        <taxon>Pestalotiopsis</taxon>
    </lineage>
</organism>
<proteinExistence type="inferred from homology"/>
<dbReference type="EMBL" id="KI912120">
    <property type="protein sequence ID" value="ETS74328.1"/>
    <property type="molecule type" value="Genomic_DNA"/>
</dbReference>
<dbReference type="InParanoid" id="W3WKD9"/>
<dbReference type="PANTHER" id="PTHR11474:SF76">
    <property type="entry name" value="SHKT DOMAIN-CONTAINING PROTEIN"/>
    <property type="match status" value="1"/>
</dbReference>
<dbReference type="PROSITE" id="PS00498">
    <property type="entry name" value="TYROSINASE_2"/>
    <property type="match status" value="1"/>
</dbReference>
<dbReference type="GO" id="GO:0042438">
    <property type="term" value="P:melanin biosynthetic process"/>
    <property type="evidence" value="ECO:0007669"/>
    <property type="project" value="UniProtKB-KW"/>
</dbReference>
<feature type="chain" id="PRO_5004833618" description="tyrosinase" evidence="9">
    <location>
        <begin position="23"/>
        <end position="584"/>
    </location>
</feature>
<dbReference type="InterPro" id="IPR002227">
    <property type="entry name" value="Tyrosinase_Cu-bd"/>
</dbReference>
<accession>W3WKD9</accession>
<sequence length="584" mass="65236">MHISETLLFTALASLLPGIVCSQAPVTVTGLHTGIADDGERPTRFNIEYLQALGGPQWDLYILGLREMQQLGQNESDSFFQIAGIHGRPFTAWNGVGQAPGAQETGYCFHNEVPFITWHRPYLALYEQILGGKIQQIARRYTGRDAALYLSAANSFRIPFWDWATDSNLPPATTWPEITVNTPEGQETIPNPLYSFVWPSVPLNHDPAWFPTTDDPVFWNSTGTQRHLNPSGNLSLVVTSLRDKVYNVFAKTRDFDVMASTANPGPSFEDPHNDVHNAAGTFMYNPLYSAFDPIFWLHHANVDRLFALWQAINYNSTYQSKPTDIGSGTWAQPGSTQMTADSPLAPFYRPGYGGGGPQTFHTGRTTASLKTFGYTYPEINDWSTSPDRTRQLVIRQVNSLYGPNLVTPPPHGSGGGPPSSRHRRHSTERDNEANWPRRQRQRQRQYYVQIGVERSELSLPCEVQVLLGNDTVAGSAAIMALPPAGLTHTEIQLNREIKRFAPCVEDKTVVPLLEQRLRVEIRKRDGTLIPTDSVVSLTINVESVDVEFLDLDDELPIYGPSTKYPKLGRPAAGYPLPRRRDYSI</sequence>
<evidence type="ECO:0000256" key="4">
    <source>
        <dbReference type="ARBA" id="ARBA00023008"/>
    </source>
</evidence>
<evidence type="ECO:0000256" key="1">
    <source>
        <dbReference type="ARBA" id="ARBA00009928"/>
    </source>
</evidence>
<feature type="signal peptide" evidence="9">
    <location>
        <begin position="1"/>
        <end position="22"/>
    </location>
</feature>
<evidence type="ECO:0000256" key="6">
    <source>
        <dbReference type="ARBA" id="ARBA00048233"/>
    </source>
</evidence>
<gene>
    <name evidence="12" type="ORF">PFICI_14194</name>
</gene>
<protein>
    <recommendedName>
        <fullName evidence="2">tyrosinase</fullName>
        <ecNumber evidence="2">1.14.18.1</ecNumber>
    </recommendedName>
</protein>
<feature type="domain" description="Tyrosinase copper-binding" evidence="11">
    <location>
        <begin position="292"/>
        <end position="303"/>
    </location>
</feature>
<dbReference type="eggNOG" id="ENOG502RF2C">
    <property type="taxonomic scope" value="Eukaryota"/>
</dbReference>
<dbReference type="Pfam" id="PF00264">
    <property type="entry name" value="Tyrosinase"/>
    <property type="match status" value="1"/>
</dbReference>
<dbReference type="Proteomes" id="UP000030651">
    <property type="component" value="Unassembled WGS sequence"/>
</dbReference>
<dbReference type="KEGG" id="pfy:PFICI_14194"/>
<comment type="similarity">
    <text evidence="1">Belongs to the tyrosinase family.</text>
</comment>
<keyword evidence="5" id="KW-0470">Melanin biosynthesis</keyword>
<evidence type="ECO:0000313" key="13">
    <source>
        <dbReference type="Proteomes" id="UP000030651"/>
    </source>
</evidence>
<evidence type="ECO:0000259" key="10">
    <source>
        <dbReference type="PROSITE" id="PS00497"/>
    </source>
</evidence>
<dbReference type="EC" id="1.14.18.1" evidence="2"/>
<dbReference type="InterPro" id="IPR008922">
    <property type="entry name" value="Di-copper_centre_dom_sf"/>
</dbReference>
<evidence type="ECO:0000313" key="12">
    <source>
        <dbReference type="EMBL" id="ETS74328.1"/>
    </source>
</evidence>
<evidence type="ECO:0000259" key="11">
    <source>
        <dbReference type="PROSITE" id="PS00498"/>
    </source>
</evidence>
<dbReference type="GO" id="GO:0046872">
    <property type="term" value="F:metal ion binding"/>
    <property type="evidence" value="ECO:0007669"/>
    <property type="project" value="UniProtKB-KW"/>
</dbReference>
<dbReference type="PRINTS" id="PR00092">
    <property type="entry name" value="TYROSINASE"/>
</dbReference>
<feature type="region of interest" description="Disordered" evidence="8">
    <location>
        <begin position="400"/>
        <end position="440"/>
    </location>
</feature>
<dbReference type="OMA" id="ESIFLTW"/>
<dbReference type="GeneID" id="19279207"/>
<dbReference type="PANTHER" id="PTHR11474">
    <property type="entry name" value="TYROSINASE FAMILY MEMBER"/>
    <property type="match status" value="1"/>
</dbReference>
<dbReference type="PROSITE" id="PS00497">
    <property type="entry name" value="TYROSINASE_1"/>
    <property type="match status" value="1"/>
</dbReference>
<comment type="catalytic activity">
    <reaction evidence="6">
        <text>2 L-dopa + O2 = 2 L-dopaquinone + 2 H2O</text>
        <dbReference type="Rhea" id="RHEA:34287"/>
        <dbReference type="ChEBI" id="CHEBI:15377"/>
        <dbReference type="ChEBI" id="CHEBI:15379"/>
        <dbReference type="ChEBI" id="CHEBI:57504"/>
        <dbReference type="ChEBI" id="CHEBI:57924"/>
        <dbReference type="EC" id="1.14.18.1"/>
    </reaction>
</comment>
<keyword evidence="13" id="KW-1185">Reference proteome</keyword>
<evidence type="ECO:0000256" key="5">
    <source>
        <dbReference type="ARBA" id="ARBA00023101"/>
    </source>
</evidence>
<keyword evidence="9" id="KW-0732">Signal</keyword>
<evidence type="ECO:0000256" key="2">
    <source>
        <dbReference type="ARBA" id="ARBA00011906"/>
    </source>
</evidence>
<dbReference type="InterPro" id="IPR050316">
    <property type="entry name" value="Tyrosinase/Hemocyanin"/>
</dbReference>
<evidence type="ECO:0000256" key="7">
    <source>
        <dbReference type="ARBA" id="ARBA00048881"/>
    </source>
</evidence>
<dbReference type="HOGENOM" id="CLU_013691_2_0_1"/>
<dbReference type="STRING" id="1229662.W3WKD9"/>
<dbReference type="SUPFAM" id="SSF48056">
    <property type="entry name" value="Di-copper centre-containing domain"/>
    <property type="match status" value="1"/>
</dbReference>
<name>W3WKD9_PESFW</name>
<dbReference type="OrthoDB" id="6132182at2759"/>
<dbReference type="Gene3D" id="1.10.1280.10">
    <property type="entry name" value="Di-copper center containing domain from catechol oxidase"/>
    <property type="match status" value="1"/>
</dbReference>
<keyword evidence="4" id="KW-0186">Copper</keyword>
<evidence type="ECO:0000256" key="8">
    <source>
        <dbReference type="SAM" id="MobiDB-lite"/>
    </source>
</evidence>
<keyword evidence="3" id="KW-0479">Metal-binding</keyword>